<evidence type="ECO:0000259" key="3">
    <source>
        <dbReference type="Pfam" id="PF01970"/>
    </source>
</evidence>
<keyword evidence="5" id="KW-1185">Reference proteome</keyword>
<feature type="transmembrane region" description="Helical" evidence="2">
    <location>
        <begin position="312"/>
        <end position="335"/>
    </location>
</feature>
<protein>
    <submittedName>
        <fullName evidence="4">Tripartite tricarboxylate transporter permease</fullName>
    </submittedName>
</protein>
<proteinExistence type="predicted"/>
<feature type="transmembrane region" description="Helical" evidence="2">
    <location>
        <begin position="386"/>
        <end position="401"/>
    </location>
</feature>
<feature type="transmembrane region" description="Helical" evidence="2">
    <location>
        <begin position="430"/>
        <end position="447"/>
    </location>
</feature>
<dbReference type="InterPro" id="IPR002823">
    <property type="entry name" value="DUF112_TM"/>
</dbReference>
<dbReference type="EMBL" id="JARFYM010000002">
    <property type="protein sequence ID" value="MDL2397966.1"/>
    <property type="molecule type" value="Genomic_DNA"/>
</dbReference>
<organism evidence="4 5">
    <name type="scientific">Rhizobium mayense</name>
    <dbReference type="NCBI Taxonomy" id="1312184"/>
    <lineage>
        <taxon>Bacteria</taxon>
        <taxon>Pseudomonadati</taxon>
        <taxon>Pseudomonadota</taxon>
        <taxon>Alphaproteobacteria</taxon>
        <taxon>Hyphomicrobiales</taxon>
        <taxon>Rhizobiaceae</taxon>
        <taxon>Rhizobium/Agrobacterium group</taxon>
        <taxon>Rhizobium</taxon>
    </lineage>
</organism>
<evidence type="ECO:0000313" key="4">
    <source>
        <dbReference type="EMBL" id="MDL2397966.1"/>
    </source>
</evidence>
<feature type="domain" description="DUF112" evidence="3">
    <location>
        <begin position="17"/>
        <end position="435"/>
    </location>
</feature>
<comment type="caution">
    <text evidence="4">The sequence shown here is derived from an EMBL/GenBank/DDBJ whole genome shotgun (WGS) entry which is preliminary data.</text>
</comment>
<gene>
    <name evidence="4" type="ORF">PY649_03595</name>
</gene>
<feature type="transmembrane region" description="Helical" evidence="2">
    <location>
        <begin position="166"/>
        <end position="185"/>
    </location>
</feature>
<name>A0ABT7JNM7_9HYPH</name>
<feature type="transmembrane region" description="Helical" evidence="2">
    <location>
        <begin position="251"/>
        <end position="276"/>
    </location>
</feature>
<evidence type="ECO:0000256" key="2">
    <source>
        <dbReference type="SAM" id="Phobius"/>
    </source>
</evidence>
<keyword evidence="2" id="KW-0472">Membrane</keyword>
<keyword evidence="2" id="KW-0812">Transmembrane</keyword>
<feature type="transmembrane region" description="Helical" evidence="2">
    <location>
        <begin position="467"/>
        <end position="486"/>
    </location>
</feature>
<reference evidence="4" key="1">
    <citation type="submission" date="2023-06" db="EMBL/GenBank/DDBJ databases">
        <title>Phylogenetic Diversity of Rhizobium strains.</title>
        <authorList>
            <person name="Moura F.T."/>
            <person name="Helene L.C.F."/>
            <person name="Hungria M."/>
        </authorList>
    </citation>
    <scope>NUCLEOTIDE SEQUENCE</scope>
    <source>
        <strain evidence="4">CCGE526</strain>
    </source>
</reference>
<accession>A0ABT7JNM7</accession>
<feature type="transmembrane region" description="Helical" evidence="2">
    <location>
        <begin position="135"/>
        <end position="160"/>
    </location>
</feature>
<dbReference type="Pfam" id="PF01970">
    <property type="entry name" value="TctA"/>
    <property type="match status" value="1"/>
</dbReference>
<sequence>MAVFMHLLDVLTTPGIIFAAFAGVAWGVVGSSMPGISASIAMALLLPFTYGMQSSMAIVLLASAYFGAEYGGSIPAILIRTPGTNAAAATVLDGYAMKQQGRAGEALGISLYSGILGGIFGLVVLVLLTEPLSRLALAFHPTSYFALGILGLSVIGSLAGENLIKGLMAGVLGLMIAAIGTDPVTGLNRFTFGSPELLSGIPPILVLVGLYALSELMATASEPAWDKADAGSARIKFPSKAIWKRIWPAQLIGMIVGVIEGVTPGAGGTVAAFLAYNEARRWSRHKDEFGKGAPEGIAAPETANTTVSKTALIPLLSLGIPGTNSTAVLLGGFLIQDLIPGPMLFVQHADIVFDLYVGLGVSVIALLVAGYAFMPPCIWLVNRPKSYLMAFIFALLVSGVYAIEYSLFQVGVALSFGALGYAMRYFRLPFLPMVLGVVLGFLIESNYRRALVLSAGDYSTFLTDPISAGLLAVALLFIVGSLVGHVRGHRKNDKTAPSSQAAQESQIVKGHS</sequence>
<dbReference type="PANTHER" id="PTHR35342">
    <property type="entry name" value="TRICARBOXYLIC TRANSPORT PROTEIN"/>
    <property type="match status" value="1"/>
</dbReference>
<feature type="transmembrane region" description="Helical" evidence="2">
    <location>
        <begin position="109"/>
        <end position="128"/>
    </location>
</feature>
<dbReference type="Proteomes" id="UP001172645">
    <property type="component" value="Unassembled WGS sequence"/>
</dbReference>
<feature type="compositionally biased region" description="Polar residues" evidence="1">
    <location>
        <begin position="495"/>
        <end position="506"/>
    </location>
</feature>
<feature type="region of interest" description="Disordered" evidence="1">
    <location>
        <begin position="489"/>
        <end position="512"/>
    </location>
</feature>
<evidence type="ECO:0000256" key="1">
    <source>
        <dbReference type="SAM" id="MobiDB-lite"/>
    </source>
</evidence>
<keyword evidence="2" id="KW-1133">Transmembrane helix</keyword>
<feature type="transmembrane region" description="Helical" evidence="2">
    <location>
        <begin position="6"/>
        <end position="29"/>
    </location>
</feature>
<feature type="transmembrane region" description="Helical" evidence="2">
    <location>
        <begin position="197"/>
        <end position="214"/>
    </location>
</feature>
<evidence type="ECO:0000313" key="5">
    <source>
        <dbReference type="Proteomes" id="UP001172645"/>
    </source>
</evidence>
<feature type="transmembrane region" description="Helical" evidence="2">
    <location>
        <begin position="355"/>
        <end position="374"/>
    </location>
</feature>
<dbReference type="PANTHER" id="PTHR35342:SF5">
    <property type="entry name" value="TRICARBOXYLIC TRANSPORT PROTEIN"/>
    <property type="match status" value="1"/>
</dbReference>
<dbReference type="RefSeq" id="WP_285866785.1">
    <property type="nucleotide sequence ID" value="NZ_JARFYM010000002.1"/>
</dbReference>